<dbReference type="InterPro" id="IPR019559">
    <property type="entry name" value="Cullin_neddylation_domain"/>
</dbReference>
<dbReference type="InterPro" id="IPR016158">
    <property type="entry name" value="Cullin_homology"/>
</dbReference>
<dbReference type="InterPro" id="IPR036317">
    <property type="entry name" value="Cullin_homology_sf"/>
</dbReference>
<keyword evidence="3" id="KW-0832">Ubl conjugation</keyword>
<dbReference type="Gene3D" id="1.20.1310.10">
    <property type="entry name" value="Cullin Repeats"/>
    <property type="match status" value="1"/>
</dbReference>
<dbReference type="Proteomes" id="UP000094819">
    <property type="component" value="Unassembled WGS sequence"/>
</dbReference>
<accession>A0A1E3HDV2</accession>
<dbReference type="GO" id="GO:0031625">
    <property type="term" value="F:ubiquitin protein ligase binding"/>
    <property type="evidence" value="ECO:0007669"/>
    <property type="project" value="InterPro"/>
</dbReference>
<dbReference type="Gene3D" id="1.10.10.10">
    <property type="entry name" value="Winged helix-like DNA-binding domain superfamily/Winged helix DNA-binding domain"/>
    <property type="match status" value="1"/>
</dbReference>
<dbReference type="InterPro" id="IPR016159">
    <property type="entry name" value="Cullin_repeat-like_dom_sf"/>
</dbReference>
<dbReference type="Pfam" id="PF26557">
    <property type="entry name" value="Cullin_AB"/>
    <property type="match status" value="1"/>
</dbReference>
<evidence type="ECO:0000256" key="5">
    <source>
        <dbReference type="RuleBase" id="RU003829"/>
    </source>
</evidence>
<dbReference type="Gene3D" id="3.30.230.130">
    <property type="entry name" value="Cullin, Chain C, Domain 2"/>
    <property type="match status" value="1"/>
</dbReference>
<dbReference type="PANTHER" id="PTHR11932">
    <property type="entry name" value="CULLIN"/>
    <property type="match status" value="1"/>
</dbReference>
<dbReference type="RefSeq" id="XP_019027765.1">
    <property type="nucleotide sequence ID" value="XM_019180251.1"/>
</dbReference>
<proteinExistence type="inferred from homology"/>
<dbReference type="Pfam" id="PF00888">
    <property type="entry name" value="Cullin"/>
    <property type="match status" value="1"/>
</dbReference>
<dbReference type="EMBL" id="AWGH01000066">
    <property type="protein sequence ID" value="ODN73611.1"/>
    <property type="molecule type" value="Genomic_DNA"/>
</dbReference>
<dbReference type="SMART" id="SM00182">
    <property type="entry name" value="CULLIN"/>
    <property type="match status" value="1"/>
</dbReference>
<dbReference type="OrthoDB" id="27073at2759"/>
<evidence type="ECO:0000256" key="3">
    <source>
        <dbReference type="ARBA" id="ARBA00022843"/>
    </source>
</evidence>
<comment type="caution">
    <text evidence="7">The sequence shown here is derived from an EMBL/GenBank/DDBJ whole genome shotgun (WGS) entry which is preliminary data.</text>
</comment>
<dbReference type="InterPro" id="IPR059120">
    <property type="entry name" value="Cullin-like_AB"/>
</dbReference>
<dbReference type="InterPro" id="IPR036390">
    <property type="entry name" value="WH_DNA-bd_sf"/>
</dbReference>
<keyword evidence="8" id="KW-1185">Reference proteome</keyword>
<evidence type="ECO:0000313" key="7">
    <source>
        <dbReference type="EMBL" id="ODN73611.1"/>
    </source>
</evidence>
<dbReference type="Pfam" id="PF10557">
    <property type="entry name" value="Cullin_Nedd8"/>
    <property type="match status" value="1"/>
</dbReference>
<dbReference type="SUPFAM" id="SSF75632">
    <property type="entry name" value="Cullin homology domain"/>
    <property type="match status" value="1"/>
</dbReference>
<evidence type="ECO:0000256" key="4">
    <source>
        <dbReference type="PROSITE-ProRule" id="PRU00330"/>
    </source>
</evidence>
<keyword evidence="2" id="KW-1017">Isopeptide bond</keyword>
<dbReference type="InterPro" id="IPR036388">
    <property type="entry name" value="WH-like_DNA-bd_sf"/>
</dbReference>
<dbReference type="PROSITE" id="PS50069">
    <property type="entry name" value="CULLIN_2"/>
    <property type="match status" value="1"/>
</dbReference>
<protein>
    <recommendedName>
        <fullName evidence="6">Cullin family profile domain-containing protein</fullName>
    </recommendedName>
</protein>
<dbReference type="FunFam" id="1.10.10.10:FF:000014">
    <property type="entry name" value="Cullin 1"/>
    <property type="match status" value="1"/>
</dbReference>
<evidence type="ECO:0000313" key="8">
    <source>
        <dbReference type="Proteomes" id="UP000094819"/>
    </source>
</evidence>
<dbReference type="InterPro" id="IPR045093">
    <property type="entry name" value="Cullin"/>
</dbReference>
<reference evidence="7 8" key="1">
    <citation type="submission" date="2016-06" db="EMBL/GenBank/DDBJ databases">
        <title>Evolution of pathogenesis and genome organization in the Tremellales.</title>
        <authorList>
            <person name="Cuomo C."/>
            <person name="Litvintseva A."/>
            <person name="Heitman J."/>
            <person name="Chen Y."/>
            <person name="Sun S."/>
            <person name="Springer D."/>
            <person name="Dromer F."/>
            <person name="Young S."/>
            <person name="Zeng Q."/>
            <person name="Chapman S."/>
            <person name="Gujja S."/>
            <person name="Saif S."/>
            <person name="Birren B."/>
        </authorList>
    </citation>
    <scope>NUCLEOTIDE SEQUENCE [LARGE SCALE GENOMIC DNA]</scope>
    <source>
        <strain evidence="7 8">CBS 7118</strain>
    </source>
</reference>
<comment type="similarity">
    <text evidence="1 4 5">Belongs to the cullin family.</text>
</comment>
<dbReference type="InterPro" id="IPR001373">
    <property type="entry name" value="Cullin_N"/>
</dbReference>
<dbReference type="AlphaFoldDB" id="A0A1E3HDV2"/>
<dbReference type="GO" id="GO:0006511">
    <property type="term" value="P:ubiquitin-dependent protein catabolic process"/>
    <property type="evidence" value="ECO:0007669"/>
    <property type="project" value="InterPro"/>
</dbReference>
<dbReference type="GeneID" id="30197496"/>
<organism evidence="7 8">
    <name type="scientific">Cryptococcus wingfieldii CBS 7118</name>
    <dbReference type="NCBI Taxonomy" id="1295528"/>
    <lineage>
        <taxon>Eukaryota</taxon>
        <taxon>Fungi</taxon>
        <taxon>Dikarya</taxon>
        <taxon>Basidiomycota</taxon>
        <taxon>Agaricomycotina</taxon>
        <taxon>Tremellomycetes</taxon>
        <taxon>Tremellales</taxon>
        <taxon>Cryptococcaceae</taxon>
        <taxon>Cryptococcus</taxon>
    </lineage>
</organism>
<sequence length="841" mass="94100">MPALLQLPSRSSAFSRYTPSKNAYNDFINPALAAQSTVPTVSLHLPSQPQSSIHAEIEPLAESIKAILGFKPTPVSYHHISTLTRGIALKHPELCERVLGTFEQELVQTCHAITKDLRRGVMARDKGILAKITQEWRSLKQRTDLLRSLLVYLDPPAATEPLNSRVTRVFRQQVWEDNILSSARCAELLDWLALERASSPSPSNPQQKRQTIKDNFSLSRELSLHSFEVETEKWLDATREYHLSTCTQKIAGIVSHPEAAAYISWHLQSFNEELSRAEWCVNHAFAREIGGNILKVTYEEVEDGGIILSAVYHALSLAPDHQALSEVWQYAASVKKFAILASSVESFCKEKVGEIVLRGATAKGQKEKESVDGELMVWDLLALRRQINYLIDLLFPHSIATLGDKGKAPLLDSDGDVLMSPTFTPGIGDKLAKEHHFELYESVRTGFKAGLAKREAVPAEYVAKYLDRVMRRGSVKPPSSSTVPSDDVPSFQSHLSEIVHLSGLLLDKDVFKAFYGRSLAKRLLLSKSASDESEKGLVRMLQKEMGEEFTAGDIMMKDLQVSETLVKAYQTANPTSNLNFTTNVLTESAWPASSSSSSFTSTTTTTTPVISPFRLPQVLQNDIASFEAWYKDRYKNRVLAWRWGLGSVTMTARFGQGTEGGEKRYEIGVSLYQAVVLIMFNDNDHLTVKDIRERSGIPVNELTPTLQSLALGKKGTRVLLKKPPGKEVKDSDVFGWNKFFSGDKFKFRINGIQQDISAEESKSTQNQISLDRTSILEATLVRLMKARKRLSLQLLIDAVVGEVSKRFPPDVKEIKKRVESLIEREFLERDEDDRGVLKYVA</sequence>
<evidence type="ECO:0000256" key="1">
    <source>
        <dbReference type="ARBA" id="ARBA00006019"/>
    </source>
</evidence>
<dbReference type="SUPFAM" id="SSF46785">
    <property type="entry name" value="Winged helix' DNA-binding domain"/>
    <property type="match status" value="1"/>
</dbReference>
<name>A0A1E3HDV2_9TREE</name>
<gene>
    <name evidence="7" type="ORF">L198_08286</name>
</gene>
<dbReference type="SUPFAM" id="SSF74788">
    <property type="entry name" value="Cullin repeat-like"/>
    <property type="match status" value="1"/>
</dbReference>
<evidence type="ECO:0000259" key="6">
    <source>
        <dbReference type="PROSITE" id="PS50069"/>
    </source>
</evidence>
<feature type="domain" description="Cullin family profile" evidence="6">
    <location>
        <begin position="457"/>
        <end position="710"/>
    </location>
</feature>
<dbReference type="SMART" id="SM00884">
    <property type="entry name" value="Cullin_Nedd8"/>
    <property type="match status" value="1"/>
</dbReference>
<evidence type="ECO:0000256" key="2">
    <source>
        <dbReference type="ARBA" id="ARBA00022499"/>
    </source>
</evidence>